<dbReference type="Proteomes" id="UP001071777">
    <property type="component" value="Unassembled WGS sequence"/>
</dbReference>
<evidence type="ECO:0000313" key="2">
    <source>
        <dbReference type="EMBL" id="KAJ1606332.1"/>
    </source>
</evidence>
<evidence type="ECO:0000313" key="3">
    <source>
        <dbReference type="Proteomes" id="UP001071777"/>
    </source>
</evidence>
<gene>
    <name evidence="2" type="ORF">OJ252_3196</name>
</gene>
<sequence length="598" mass="66699">MKSSLKRLLDTIGGGGGQTSLEELISGSISELESGFGELGGGERSSLARFSLGLMEAKSSSKTFHQARMALLAVVVEKLSIREILSLSVGGSSTSAHLLHSVGISSLEIRLFLDSKLVELEDARFSQDGKEKVDPTHDDVEMSILTSSFRILDSVLSQLNMDENLDFLESCGDISGAQVVELLESLRATARHCVEFVLDAEEAIRDEFEVSPSSGQLEPKNRDKDKDKNKNMGPPGASSLYWMIYYSCSISSKWQINEPDEELGRFIRLLEIAARYLNPLHFACVFPTMIHLSVIDWANVPGILEALLTSMLSFCILIRTEGSKDGSYSGLYYAALLITSAWWSPGIDTYRIPVSRVKAGSRSFEYLPRNYINLDRLDHLKDGEISIPELRAQGARTSGTSMPEFAPLDTNTIPEYSFEDSPGVDRVRRISLIVLKIIQETSRREVEQLIRSPPDQISFTDTLNSADSADFERLSAFIQTLICILSLLTCRIQNSYVPSELWSMVFRLIVVLTPKSGKGYYYDSPRKVALFISLLRSTAIAFSTGYPSQARQFLLLLENLKIEATYTIPKLVVRENCEEFSEQDEQVVNFFRSLLDIS</sequence>
<feature type="compositionally biased region" description="Basic and acidic residues" evidence="1">
    <location>
        <begin position="219"/>
        <end position="230"/>
    </location>
</feature>
<feature type="region of interest" description="Disordered" evidence="1">
    <location>
        <begin position="209"/>
        <end position="234"/>
    </location>
</feature>
<evidence type="ECO:0000256" key="1">
    <source>
        <dbReference type="SAM" id="MobiDB-lite"/>
    </source>
</evidence>
<protein>
    <submittedName>
        <fullName evidence="2">Uncharacterized protein</fullName>
    </submittedName>
</protein>
<name>A0ABQ8P321_9CRYT</name>
<reference evidence="2" key="1">
    <citation type="submission" date="2022-10" db="EMBL/GenBank/DDBJ databases">
        <title>Adaptive evolution leads to modifications in subtelomeric GC content in a zoonotic Cryptosporidium species.</title>
        <authorList>
            <person name="Li J."/>
            <person name="Feng Y."/>
            <person name="Xiao L."/>
        </authorList>
    </citation>
    <scope>NUCLEOTIDE SEQUENCE</scope>
    <source>
        <strain evidence="2">25894</strain>
    </source>
</reference>
<accession>A0ABQ8P321</accession>
<comment type="caution">
    <text evidence="2">The sequence shown here is derived from an EMBL/GenBank/DDBJ whole genome shotgun (WGS) entry which is preliminary data.</text>
</comment>
<dbReference type="EMBL" id="JAPCXB010000147">
    <property type="protein sequence ID" value="KAJ1606332.1"/>
    <property type="molecule type" value="Genomic_DNA"/>
</dbReference>
<proteinExistence type="predicted"/>
<keyword evidence="3" id="KW-1185">Reference proteome</keyword>
<organism evidence="2 3">
    <name type="scientific">Cryptosporidium canis</name>
    <dbReference type="NCBI Taxonomy" id="195482"/>
    <lineage>
        <taxon>Eukaryota</taxon>
        <taxon>Sar</taxon>
        <taxon>Alveolata</taxon>
        <taxon>Apicomplexa</taxon>
        <taxon>Conoidasida</taxon>
        <taxon>Coccidia</taxon>
        <taxon>Eucoccidiorida</taxon>
        <taxon>Eimeriorina</taxon>
        <taxon>Cryptosporidiidae</taxon>
        <taxon>Cryptosporidium</taxon>
    </lineage>
</organism>